<keyword evidence="5" id="KW-1185">Reference proteome</keyword>
<comment type="similarity">
    <text evidence="2">Belongs to the CDP-alcohol phosphatidyltransferase class-I family.</text>
</comment>
<keyword evidence="1 2" id="KW-0808">Transferase</keyword>
<dbReference type="Pfam" id="PF01066">
    <property type="entry name" value="CDP-OH_P_transf"/>
    <property type="match status" value="1"/>
</dbReference>
<feature type="transmembrane region" description="Helical" evidence="3">
    <location>
        <begin position="66"/>
        <end position="99"/>
    </location>
</feature>
<accession>A0A2Z4FPH3</accession>
<dbReference type="GO" id="GO:0016780">
    <property type="term" value="F:phosphotransferase activity, for other substituted phosphate groups"/>
    <property type="evidence" value="ECO:0007669"/>
    <property type="project" value="InterPro"/>
</dbReference>
<gene>
    <name evidence="4" type="ORF">DN745_16285</name>
</gene>
<protein>
    <recommendedName>
        <fullName evidence="6">CDP-alcohol phosphatidyltransferase family protein</fullName>
    </recommendedName>
</protein>
<dbReference type="InterPro" id="IPR043130">
    <property type="entry name" value="CDP-OH_PTrfase_TM_dom"/>
</dbReference>
<sequence length="269" mass="29620">MMAEQSPEQQAPTPSSRGFFGEVVSIYRNSRKEQDIFWNIYVARPLAAVLIYFLRATPITPNQVTFLGAFSFLGVAAALIAMPGWGGMLVAAALLQFAYLLDCADGQLARLKSMTSEVGAYLDFLIDEVKALILVGAFAVRLWLAHDDPRWLLVGLVGMALVSIATSLTNFVRRPEYAGRDIKPGESARRKGEKPSTGLGWILWAVQSFASWLIHYPSWFVYLALADGLEAFDGSAWFVYLFLGVYLVYAAKTGLGVLLKLGSPGFYKK</sequence>
<evidence type="ECO:0000256" key="2">
    <source>
        <dbReference type="RuleBase" id="RU003750"/>
    </source>
</evidence>
<feature type="transmembrane region" description="Helical" evidence="3">
    <location>
        <begin position="36"/>
        <end position="54"/>
    </location>
</feature>
<proteinExistence type="inferred from homology"/>
<dbReference type="Gene3D" id="1.20.120.1760">
    <property type="match status" value="1"/>
</dbReference>
<dbReference type="RefSeq" id="WP_111336446.1">
    <property type="nucleotide sequence ID" value="NZ_CP030032.1"/>
</dbReference>
<feature type="transmembrane region" description="Helical" evidence="3">
    <location>
        <begin position="150"/>
        <end position="172"/>
    </location>
</feature>
<evidence type="ECO:0000313" key="5">
    <source>
        <dbReference type="Proteomes" id="UP000249799"/>
    </source>
</evidence>
<reference evidence="4 5" key="1">
    <citation type="submission" date="2018-06" db="EMBL/GenBank/DDBJ databases">
        <title>Lujinxingia sediminis gen. nov. sp. nov., a new facultative anaerobic member of the class Deltaproteobacteria, and proposal of Lujinxingaceae fam. nov.</title>
        <authorList>
            <person name="Guo L.-Y."/>
            <person name="Li C.-M."/>
            <person name="Wang S."/>
            <person name="Du Z.-J."/>
        </authorList>
    </citation>
    <scope>NUCLEOTIDE SEQUENCE [LARGE SCALE GENOMIC DNA]</scope>
    <source>
        <strain evidence="4 5">FA350</strain>
    </source>
</reference>
<dbReference type="InterPro" id="IPR000462">
    <property type="entry name" value="CDP-OH_P_trans"/>
</dbReference>
<evidence type="ECO:0008006" key="6">
    <source>
        <dbReference type="Google" id="ProtNLM"/>
    </source>
</evidence>
<feature type="transmembrane region" description="Helical" evidence="3">
    <location>
        <begin position="120"/>
        <end position="144"/>
    </location>
</feature>
<dbReference type="Proteomes" id="UP000249799">
    <property type="component" value="Chromosome"/>
</dbReference>
<dbReference type="GO" id="GO:0016020">
    <property type="term" value="C:membrane"/>
    <property type="evidence" value="ECO:0007669"/>
    <property type="project" value="InterPro"/>
</dbReference>
<dbReference type="KEGG" id="bsed:DN745_16285"/>
<dbReference type="InterPro" id="IPR048254">
    <property type="entry name" value="CDP_ALCOHOL_P_TRANSF_CS"/>
</dbReference>
<keyword evidence="3" id="KW-0472">Membrane</keyword>
<dbReference type="PROSITE" id="PS00379">
    <property type="entry name" value="CDP_ALCOHOL_P_TRANSF"/>
    <property type="match status" value="1"/>
</dbReference>
<keyword evidence="3" id="KW-0812">Transmembrane</keyword>
<evidence type="ECO:0000256" key="3">
    <source>
        <dbReference type="SAM" id="Phobius"/>
    </source>
</evidence>
<evidence type="ECO:0000313" key="4">
    <source>
        <dbReference type="EMBL" id="AWV90790.1"/>
    </source>
</evidence>
<organism evidence="4 5">
    <name type="scientific">Bradymonas sediminis</name>
    <dbReference type="NCBI Taxonomy" id="1548548"/>
    <lineage>
        <taxon>Bacteria</taxon>
        <taxon>Deltaproteobacteria</taxon>
        <taxon>Bradymonadales</taxon>
        <taxon>Bradymonadaceae</taxon>
        <taxon>Bradymonas</taxon>
    </lineage>
</organism>
<dbReference type="AlphaFoldDB" id="A0A2Z4FPH3"/>
<dbReference type="GO" id="GO:0008654">
    <property type="term" value="P:phospholipid biosynthetic process"/>
    <property type="evidence" value="ECO:0007669"/>
    <property type="project" value="InterPro"/>
</dbReference>
<feature type="transmembrane region" description="Helical" evidence="3">
    <location>
        <begin position="237"/>
        <end position="259"/>
    </location>
</feature>
<evidence type="ECO:0000256" key="1">
    <source>
        <dbReference type="ARBA" id="ARBA00022679"/>
    </source>
</evidence>
<dbReference type="EMBL" id="CP030032">
    <property type="protein sequence ID" value="AWV90790.1"/>
    <property type="molecule type" value="Genomic_DNA"/>
</dbReference>
<keyword evidence="3" id="KW-1133">Transmembrane helix</keyword>
<dbReference type="OrthoDB" id="7857679at2"/>
<feature type="transmembrane region" description="Helical" evidence="3">
    <location>
        <begin position="199"/>
        <end position="225"/>
    </location>
</feature>
<name>A0A2Z4FPH3_9DELT</name>